<dbReference type="Gene3D" id="1.25.40.10">
    <property type="entry name" value="Tetratricopeptide repeat domain"/>
    <property type="match status" value="1"/>
</dbReference>
<feature type="compositionally biased region" description="Low complexity" evidence="2">
    <location>
        <begin position="45"/>
        <end position="64"/>
    </location>
</feature>
<comment type="caution">
    <text evidence="4">The sequence shown here is derived from an EMBL/GenBank/DDBJ whole genome shotgun (WGS) entry which is preliminary data.</text>
</comment>
<sequence>MISGMIRILVLGTFAAALLASPTFAAGGGGGGGGGGSGISTSDPYAGAYATPSTTTTQPTYPRRPGTKASKARKPNNQSSIDDPAFAAGYRVAYDTIYERNDYAVAIEQLKALGHDDHPNVANLIGYSYRKLGDYKQSQVWYERALKADPNHVLTWQYYGLWQLEQGNREQALYHLSRIAAICGTDCEEYKSLAAALEKPTGTALVY</sequence>
<evidence type="ECO:0000313" key="5">
    <source>
        <dbReference type="Proteomes" id="UP000077173"/>
    </source>
</evidence>
<dbReference type="InterPro" id="IPR011990">
    <property type="entry name" value="TPR-like_helical_dom_sf"/>
</dbReference>
<keyword evidence="3" id="KW-0732">Signal</keyword>
<dbReference type="Pfam" id="PF13181">
    <property type="entry name" value="TPR_8"/>
    <property type="match status" value="1"/>
</dbReference>
<evidence type="ECO:0000256" key="2">
    <source>
        <dbReference type="SAM" id="MobiDB-lite"/>
    </source>
</evidence>
<evidence type="ECO:0000256" key="3">
    <source>
        <dbReference type="SAM" id="SignalP"/>
    </source>
</evidence>
<accession>A0A176YPU1</accession>
<evidence type="ECO:0000256" key="1">
    <source>
        <dbReference type="PROSITE-ProRule" id="PRU00339"/>
    </source>
</evidence>
<feature type="region of interest" description="Disordered" evidence="2">
    <location>
        <begin position="45"/>
        <end position="82"/>
    </location>
</feature>
<dbReference type="PROSITE" id="PS50005">
    <property type="entry name" value="TPR"/>
    <property type="match status" value="1"/>
</dbReference>
<dbReference type="RefSeq" id="WP_063681272.1">
    <property type="nucleotide sequence ID" value="NZ_LSEF01000098.1"/>
</dbReference>
<keyword evidence="1" id="KW-0802">TPR repeat</keyword>
<dbReference type="GeneID" id="32583673"/>
<evidence type="ECO:0000313" key="4">
    <source>
        <dbReference type="EMBL" id="OAF09313.1"/>
    </source>
</evidence>
<dbReference type="SUPFAM" id="SSF48452">
    <property type="entry name" value="TPR-like"/>
    <property type="match status" value="1"/>
</dbReference>
<dbReference type="EMBL" id="LSEF01000098">
    <property type="protein sequence ID" value="OAF09313.1"/>
    <property type="molecule type" value="Genomic_DNA"/>
</dbReference>
<feature type="chain" id="PRO_5008054855" evidence="3">
    <location>
        <begin position="26"/>
        <end position="207"/>
    </location>
</feature>
<feature type="signal peptide" evidence="3">
    <location>
        <begin position="1"/>
        <end position="25"/>
    </location>
</feature>
<dbReference type="Proteomes" id="UP000077173">
    <property type="component" value="Unassembled WGS sequence"/>
</dbReference>
<protein>
    <submittedName>
        <fullName evidence="4">Uncharacterized protein</fullName>
    </submittedName>
</protein>
<feature type="repeat" description="TPR" evidence="1">
    <location>
        <begin position="119"/>
        <end position="152"/>
    </location>
</feature>
<keyword evidence="5" id="KW-1185">Reference proteome</keyword>
<organism evidence="4 5">
    <name type="scientific">Bradyrhizobium neotropicale</name>
    <dbReference type="NCBI Taxonomy" id="1497615"/>
    <lineage>
        <taxon>Bacteria</taxon>
        <taxon>Pseudomonadati</taxon>
        <taxon>Pseudomonadota</taxon>
        <taxon>Alphaproteobacteria</taxon>
        <taxon>Hyphomicrobiales</taxon>
        <taxon>Nitrobacteraceae</taxon>
        <taxon>Bradyrhizobium</taxon>
    </lineage>
</organism>
<gene>
    <name evidence="4" type="ORF">AXW67_26425</name>
</gene>
<dbReference type="InterPro" id="IPR019734">
    <property type="entry name" value="TPR_rpt"/>
</dbReference>
<reference evidence="4 5" key="1">
    <citation type="submission" date="2016-02" db="EMBL/GenBank/DDBJ databases">
        <title>Draft genome sequence of the strain BR 10247T Bradyrhizobium neotropicale isolated from nodules of Centrolobium paraense.</title>
        <authorList>
            <person name="Simoes-Araujo J.L."/>
            <person name="Barauna A.C."/>
            <person name="Silva K."/>
            <person name="Zilli J.E."/>
        </authorList>
    </citation>
    <scope>NUCLEOTIDE SEQUENCE [LARGE SCALE GENOMIC DNA]</scope>
    <source>
        <strain evidence="4 5">BR 10247</strain>
    </source>
</reference>
<dbReference type="SMART" id="SM00028">
    <property type="entry name" value="TPR"/>
    <property type="match status" value="1"/>
</dbReference>
<dbReference type="AlphaFoldDB" id="A0A176YPU1"/>
<name>A0A176YPU1_9BRAD</name>
<proteinExistence type="predicted"/>